<feature type="compositionally biased region" description="Basic and acidic residues" evidence="1">
    <location>
        <begin position="131"/>
        <end position="143"/>
    </location>
</feature>
<dbReference type="OrthoDB" id="8963537at2759"/>
<dbReference type="Proteomes" id="UP001152622">
    <property type="component" value="Chromosome 4"/>
</dbReference>
<gene>
    <name evidence="3" type="ORF">SKAU_G00146140</name>
</gene>
<dbReference type="EMBL" id="JAINUF010000004">
    <property type="protein sequence ID" value="KAJ8365783.1"/>
    <property type="molecule type" value="Genomic_DNA"/>
</dbReference>
<feature type="region of interest" description="Disordered" evidence="1">
    <location>
        <begin position="131"/>
        <end position="204"/>
    </location>
</feature>
<evidence type="ECO:0000256" key="1">
    <source>
        <dbReference type="SAM" id="MobiDB-lite"/>
    </source>
</evidence>
<feature type="compositionally biased region" description="Basic and acidic residues" evidence="1">
    <location>
        <begin position="176"/>
        <end position="203"/>
    </location>
</feature>
<evidence type="ECO:0000313" key="4">
    <source>
        <dbReference type="Proteomes" id="UP001152622"/>
    </source>
</evidence>
<protein>
    <submittedName>
        <fullName evidence="3">Uncharacterized protein</fullName>
    </submittedName>
</protein>
<dbReference type="AlphaFoldDB" id="A0A9Q1FU96"/>
<name>A0A9Q1FU96_SYNKA</name>
<feature type="chain" id="PRO_5040423758" evidence="2">
    <location>
        <begin position="32"/>
        <end position="241"/>
    </location>
</feature>
<sequence length="241" mass="26399">MDTGVGLHPGLHLALCTWLLISAQIQIIAKAEITCTSCGSPVKLNREELQLDLVARRTTLQKEIRKESQQSTDLSSETGVAVGTADFAEDVNKSDKDVSMDGVDMKVSPDGSPRVSEKVARYNHEIINEGNKLSEIDSKDTVQRQKRSGPELSELKEGVRSGSALHDGRITGPFLDGERLSRPEFRWNRDDGKVQNPRQDEPKLTSTTFALTGDSAHNQAMVFWSGHNSSGTFTGLSKACF</sequence>
<keyword evidence="4" id="KW-1185">Reference proteome</keyword>
<reference evidence="3" key="1">
    <citation type="journal article" date="2023" name="Science">
        <title>Genome structures resolve the early diversification of teleost fishes.</title>
        <authorList>
            <person name="Parey E."/>
            <person name="Louis A."/>
            <person name="Montfort J."/>
            <person name="Bouchez O."/>
            <person name="Roques C."/>
            <person name="Iampietro C."/>
            <person name="Lluch J."/>
            <person name="Castinel A."/>
            <person name="Donnadieu C."/>
            <person name="Desvignes T."/>
            <person name="Floi Bucao C."/>
            <person name="Jouanno E."/>
            <person name="Wen M."/>
            <person name="Mejri S."/>
            <person name="Dirks R."/>
            <person name="Jansen H."/>
            <person name="Henkel C."/>
            <person name="Chen W.J."/>
            <person name="Zahm M."/>
            <person name="Cabau C."/>
            <person name="Klopp C."/>
            <person name="Thompson A.W."/>
            <person name="Robinson-Rechavi M."/>
            <person name="Braasch I."/>
            <person name="Lecointre G."/>
            <person name="Bobe J."/>
            <person name="Postlethwait J.H."/>
            <person name="Berthelot C."/>
            <person name="Roest Crollius H."/>
            <person name="Guiguen Y."/>
        </authorList>
    </citation>
    <scope>NUCLEOTIDE SEQUENCE</scope>
    <source>
        <strain evidence="3">WJC10195</strain>
    </source>
</reference>
<feature type="region of interest" description="Disordered" evidence="1">
    <location>
        <begin position="95"/>
        <end position="115"/>
    </location>
</feature>
<organism evidence="3 4">
    <name type="scientific">Synaphobranchus kaupii</name>
    <name type="common">Kaup's arrowtooth eel</name>
    <dbReference type="NCBI Taxonomy" id="118154"/>
    <lineage>
        <taxon>Eukaryota</taxon>
        <taxon>Metazoa</taxon>
        <taxon>Chordata</taxon>
        <taxon>Craniata</taxon>
        <taxon>Vertebrata</taxon>
        <taxon>Euteleostomi</taxon>
        <taxon>Actinopterygii</taxon>
        <taxon>Neopterygii</taxon>
        <taxon>Teleostei</taxon>
        <taxon>Anguilliformes</taxon>
        <taxon>Synaphobranchidae</taxon>
        <taxon>Synaphobranchus</taxon>
    </lineage>
</organism>
<evidence type="ECO:0000256" key="2">
    <source>
        <dbReference type="SAM" id="SignalP"/>
    </source>
</evidence>
<feature type="signal peptide" evidence="2">
    <location>
        <begin position="1"/>
        <end position="31"/>
    </location>
</feature>
<accession>A0A9Q1FU96</accession>
<keyword evidence="2" id="KW-0732">Signal</keyword>
<evidence type="ECO:0000313" key="3">
    <source>
        <dbReference type="EMBL" id="KAJ8365783.1"/>
    </source>
</evidence>
<comment type="caution">
    <text evidence="3">The sequence shown here is derived from an EMBL/GenBank/DDBJ whole genome shotgun (WGS) entry which is preliminary data.</text>
</comment>
<proteinExistence type="predicted"/>